<comment type="similarity">
    <text evidence="9">Belongs to the GSP H family.</text>
</comment>
<feature type="domain" description="General secretion pathway GspH" evidence="11">
    <location>
        <begin position="48"/>
        <end position="157"/>
    </location>
</feature>
<dbReference type="InterPro" id="IPR049875">
    <property type="entry name" value="TypeII_GspH"/>
</dbReference>
<evidence type="ECO:0000256" key="1">
    <source>
        <dbReference type="ARBA" id="ARBA00004377"/>
    </source>
</evidence>
<keyword evidence="8" id="KW-0472">Membrane</keyword>
<evidence type="ECO:0000256" key="10">
    <source>
        <dbReference type="ARBA" id="ARBA00030775"/>
    </source>
</evidence>
<dbReference type="GO" id="GO:0005886">
    <property type="term" value="C:plasma membrane"/>
    <property type="evidence" value="ECO:0007669"/>
    <property type="project" value="UniProtKB-SubCell"/>
</dbReference>
<dbReference type="NCBIfam" id="TIGR01708">
    <property type="entry name" value="typeII_sec_gspH"/>
    <property type="match status" value="1"/>
</dbReference>
<dbReference type="InterPro" id="IPR012902">
    <property type="entry name" value="N_methyl_site"/>
</dbReference>
<keyword evidence="5" id="KW-0997">Cell inner membrane</keyword>
<evidence type="ECO:0000256" key="6">
    <source>
        <dbReference type="ARBA" id="ARBA00022692"/>
    </source>
</evidence>
<name>A0A1B7IQB6_9ENTR</name>
<evidence type="ECO:0000256" key="5">
    <source>
        <dbReference type="ARBA" id="ARBA00022519"/>
    </source>
</evidence>
<evidence type="ECO:0000256" key="7">
    <source>
        <dbReference type="ARBA" id="ARBA00022989"/>
    </source>
</evidence>
<gene>
    <name evidence="12" type="ORF">M975_1824</name>
</gene>
<dbReference type="PROSITE" id="PS00409">
    <property type="entry name" value="PROKAR_NTER_METHYL"/>
    <property type="match status" value="1"/>
</dbReference>
<dbReference type="AlphaFoldDB" id="A0A1B7IQB6"/>
<dbReference type="InterPro" id="IPR022346">
    <property type="entry name" value="T2SS_GspH"/>
</dbReference>
<evidence type="ECO:0000259" key="11">
    <source>
        <dbReference type="Pfam" id="PF12019"/>
    </source>
</evidence>
<dbReference type="RefSeq" id="WP_064558906.1">
    <property type="nucleotide sequence ID" value="NZ_LXER01000017.1"/>
</dbReference>
<evidence type="ECO:0000313" key="12">
    <source>
        <dbReference type="EMBL" id="OAT31932.1"/>
    </source>
</evidence>
<proteinExistence type="inferred from homology"/>
<dbReference type="Proteomes" id="UP000078410">
    <property type="component" value="Unassembled WGS sequence"/>
</dbReference>
<keyword evidence="13" id="KW-1185">Reference proteome</keyword>
<dbReference type="OrthoDB" id="6076129at2"/>
<dbReference type="Pfam" id="PF12019">
    <property type="entry name" value="GspH"/>
    <property type="match status" value="1"/>
</dbReference>
<dbReference type="PATRIC" id="fig|1354251.4.peg.1883"/>
<dbReference type="Pfam" id="PF07963">
    <property type="entry name" value="N_methyl"/>
    <property type="match status" value="1"/>
</dbReference>
<dbReference type="EMBL" id="LXER01000017">
    <property type="protein sequence ID" value="OAT31932.1"/>
    <property type="molecule type" value="Genomic_DNA"/>
</dbReference>
<keyword evidence="7" id="KW-1133">Transmembrane helix</keyword>
<evidence type="ECO:0000256" key="9">
    <source>
        <dbReference type="ARBA" id="ARBA00025772"/>
    </source>
</evidence>
<sequence length="168" mass="18308">MARCNRGFTLIEMMLVVVIIAATSSLVVMAMPSHSPEKQSREMLALLADAIPMQRMEAMAQGSLFGLLITPRGYQFMLQDATAPQGWQPLATSERTFPENVTLQLAQQDLLLDEMPAGEQEGKPQLLFFPGGEVTPFELTALEQKKAVATLSVSESGETQLRDAQAAP</sequence>
<dbReference type="InterPro" id="IPR002416">
    <property type="entry name" value="T2SS_protein-GspH"/>
</dbReference>
<comment type="subcellular location">
    <subcellularLocation>
        <location evidence="1">Cell inner membrane</location>
        <topology evidence="1">Single-pass membrane protein</topology>
    </subcellularLocation>
</comment>
<dbReference type="InterPro" id="IPR045584">
    <property type="entry name" value="Pilin-like"/>
</dbReference>
<evidence type="ECO:0000256" key="2">
    <source>
        <dbReference type="ARBA" id="ARBA00021549"/>
    </source>
</evidence>
<evidence type="ECO:0000313" key="13">
    <source>
        <dbReference type="Proteomes" id="UP000078410"/>
    </source>
</evidence>
<dbReference type="GO" id="GO:0015628">
    <property type="term" value="P:protein secretion by the type II secretion system"/>
    <property type="evidence" value="ECO:0007669"/>
    <property type="project" value="InterPro"/>
</dbReference>
<dbReference type="PRINTS" id="PR00885">
    <property type="entry name" value="BCTERIALGSPH"/>
</dbReference>
<organism evidence="12 13">
    <name type="scientific">Buttiauxella brennerae ATCC 51605</name>
    <dbReference type="NCBI Taxonomy" id="1354251"/>
    <lineage>
        <taxon>Bacteria</taxon>
        <taxon>Pseudomonadati</taxon>
        <taxon>Pseudomonadota</taxon>
        <taxon>Gammaproteobacteria</taxon>
        <taxon>Enterobacterales</taxon>
        <taxon>Enterobacteriaceae</taxon>
        <taxon>Buttiauxella</taxon>
    </lineage>
</organism>
<dbReference type="Gene3D" id="3.55.40.10">
    <property type="entry name" value="minor pseudopilin epsh domain"/>
    <property type="match status" value="1"/>
</dbReference>
<dbReference type="GO" id="GO:0015627">
    <property type="term" value="C:type II protein secretion system complex"/>
    <property type="evidence" value="ECO:0007669"/>
    <property type="project" value="InterPro"/>
</dbReference>
<reference evidence="12 13" key="1">
    <citation type="submission" date="2016-04" db="EMBL/GenBank/DDBJ databases">
        <title>ATOL: Assembling a taxonomically balanced genome-scale reconstruction of the evolutionary history of the Enterobacteriaceae.</title>
        <authorList>
            <person name="Plunkett G.III."/>
            <person name="Neeno-Eckwall E.C."/>
            <person name="Glasner J.D."/>
            <person name="Perna N.T."/>
        </authorList>
    </citation>
    <scope>NUCLEOTIDE SEQUENCE [LARGE SCALE GENOMIC DNA]</scope>
    <source>
        <strain evidence="12 13">ATCC 51605</strain>
    </source>
</reference>
<comment type="caution">
    <text evidence="12">The sequence shown here is derived from an EMBL/GenBank/DDBJ whole genome shotgun (WGS) entry which is preliminary data.</text>
</comment>
<evidence type="ECO:0000256" key="4">
    <source>
        <dbReference type="ARBA" id="ARBA00022481"/>
    </source>
</evidence>
<keyword evidence="4" id="KW-0488">Methylation</keyword>
<keyword evidence="6" id="KW-0812">Transmembrane</keyword>
<dbReference type="SUPFAM" id="SSF54523">
    <property type="entry name" value="Pili subunits"/>
    <property type="match status" value="1"/>
</dbReference>
<protein>
    <recommendedName>
        <fullName evidence="2">Type II secretion system protein H</fullName>
    </recommendedName>
    <alternativeName>
        <fullName evidence="10">General secretion pathway protein H</fullName>
    </alternativeName>
</protein>
<keyword evidence="3" id="KW-1003">Cell membrane</keyword>
<evidence type="ECO:0000256" key="3">
    <source>
        <dbReference type="ARBA" id="ARBA00022475"/>
    </source>
</evidence>
<accession>A0A1B7IQB6</accession>
<evidence type="ECO:0000256" key="8">
    <source>
        <dbReference type="ARBA" id="ARBA00023136"/>
    </source>
</evidence>
<dbReference type="NCBIfam" id="TIGR02532">
    <property type="entry name" value="IV_pilin_GFxxxE"/>
    <property type="match status" value="1"/>
</dbReference>